<feature type="region of interest" description="Disordered" evidence="2">
    <location>
        <begin position="283"/>
        <end position="322"/>
    </location>
</feature>
<keyword evidence="1" id="KW-0732">Signal</keyword>
<organism evidence="4 5">
    <name type="scientific">Falsiporphyromonas endometrii</name>
    <dbReference type="NCBI Taxonomy" id="1387297"/>
    <lineage>
        <taxon>Bacteria</taxon>
        <taxon>Pseudomonadati</taxon>
        <taxon>Bacteroidota</taxon>
        <taxon>Bacteroidia</taxon>
        <taxon>Bacteroidales</taxon>
        <taxon>Porphyromonadaceae</taxon>
        <taxon>Falsiporphyromonas</taxon>
    </lineage>
</organism>
<protein>
    <submittedName>
        <fullName evidence="4">Ig-like domain-containing protein</fullName>
    </submittedName>
</protein>
<reference evidence="5" key="1">
    <citation type="journal article" date="2019" name="Int. J. Syst. Evol. Microbiol.">
        <title>The Global Catalogue of Microorganisms (GCM) 10K type strain sequencing project: providing services to taxonomists for standard genome sequencing and annotation.</title>
        <authorList>
            <consortium name="The Broad Institute Genomics Platform"/>
            <consortium name="The Broad Institute Genome Sequencing Center for Infectious Disease"/>
            <person name="Wu L."/>
            <person name="Ma J."/>
        </authorList>
    </citation>
    <scope>NUCLEOTIDE SEQUENCE [LARGE SCALE GENOMIC DNA]</scope>
    <source>
        <strain evidence="5">CGMCC 4.7357</strain>
    </source>
</reference>
<evidence type="ECO:0000256" key="2">
    <source>
        <dbReference type="SAM" id="MobiDB-lite"/>
    </source>
</evidence>
<dbReference type="InterPro" id="IPR032812">
    <property type="entry name" value="SbsA_Ig"/>
</dbReference>
<comment type="caution">
    <text evidence="4">The sequence shown here is derived from an EMBL/GenBank/DDBJ whole genome shotgun (WGS) entry which is preliminary data.</text>
</comment>
<keyword evidence="5" id="KW-1185">Reference proteome</keyword>
<feature type="domain" description="SbsA Ig-like" evidence="3">
    <location>
        <begin position="37"/>
        <end position="136"/>
    </location>
</feature>
<dbReference type="PROSITE" id="PS51257">
    <property type="entry name" value="PROKAR_LIPOPROTEIN"/>
    <property type="match status" value="1"/>
</dbReference>
<feature type="compositionally biased region" description="Basic and acidic residues" evidence="2">
    <location>
        <begin position="769"/>
        <end position="786"/>
    </location>
</feature>
<proteinExistence type="predicted"/>
<name>A0ABV9KAJ6_9PORP</name>
<evidence type="ECO:0000256" key="1">
    <source>
        <dbReference type="ARBA" id="ARBA00022729"/>
    </source>
</evidence>
<evidence type="ECO:0000313" key="5">
    <source>
        <dbReference type="Proteomes" id="UP001596020"/>
    </source>
</evidence>
<feature type="compositionally biased region" description="Basic residues" evidence="2">
    <location>
        <begin position="495"/>
        <end position="504"/>
    </location>
</feature>
<feature type="compositionally biased region" description="Polar residues" evidence="2">
    <location>
        <begin position="290"/>
        <end position="322"/>
    </location>
</feature>
<gene>
    <name evidence="4" type="ORF">ACFO3G_09915</name>
</gene>
<sequence>MSIRKETLPVFVLLFALLVGFISGCANRTSPEGGPYDETPPRLLASKPLDGSVRVKPKKIVLKFDEIVQVKDQMNKVVVSPPQVDFPEILAAGKSVIVRLQDSLKDHTTYVVNFTDAICDYNENTPIENFYYTFSTGDYVDSMKMSGYVIDAWTLEPVKDLRIGVHANLADSSIYKLPFFRVGAISEKGQFSIINIPDSTYRVYAIQDLDRNYMLSPTGEGLAFLKDTYHTMVYPREDNDSIESFRARVAGSELEVTSAQGDSSLLKTDSIILSKNDSLLGKSLSGPNKDANNQLKKVSTIDETATDGNEPHTLSNDRSNLSGADVLSRSDSIGLNRDSLSKYVYLPDNLLLRYYVPEKKIQKLLTFERSDSSTIRLSFDKMLDSLPKISIVDYHKPKESYTLLDMKCGDDSTALPCVRNIPPRPYPDVVCVENNLKELTYHLLSPNLIEADSIVMHVSYATLDSLNHNYIKTDTLTLRKPKPVAQQQKKEDKKSLKKKSKKQLKKEAQQAEEERRKRTFFESKIASLDGFLSKTPSDTVCISFKEPLKETVDQYLTVYEIAPDTTIPKVRLTDYKIEMKQNDELTYYISAPWKFDHTYTFRVDSAQLHSYTGKVNLPIDYSLKVGSEKDFGKIKLNIAGADSTYVVLLLDGQDKPVDVMRASGNGEVIFPYVKPGKWYAKLYIDTNHNGRWDVGDYPNNEPEMVYYYPKELLSKANWTVSEQWNPTADPLQEQKPKDIRKVKFKEDEKKKSLNEEYWERMAKKWKKRNFDDKLPKDRANKEEKSHSKNQQQLPAIPTTKGANQIINQ</sequence>
<feature type="region of interest" description="Disordered" evidence="2">
    <location>
        <begin position="769"/>
        <end position="808"/>
    </location>
</feature>
<evidence type="ECO:0000259" key="3">
    <source>
        <dbReference type="Pfam" id="PF13205"/>
    </source>
</evidence>
<feature type="region of interest" description="Disordered" evidence="2">
    <location>
        <begin position="481"/>
        <end position="513"/>
    </location>
</feature>
<evidence type="ECO:0000313" key="4">
    <source>
        <dbReference type="EMBL" id="MFC4666909.1"/>
    </source>
</evidence>
<dbReference type="Proteomes" id="UP001596020">
    <property type="component" value="Unassembled WGS sequence"/>
</dbReference>
<accession>A0ABV9KAJ6</accession>
<dbReference type="RefSeq" id="WP_380080449.1">
    <property type="nucleotide sequence ID" value="NZ_JBHSGO010000217.1"/>
</dbReference>
<dbReference type="EMBL" id="JBHSGO010000217">
    <property type="protein sequence ID" value="MFC4666909.1"/>
    <property type="molecule type" value="Genomic_DNA"/>
</dbReference>
<dbReference type="Pfam" id="PF13205">
    <property type="entry name" value="Big_5"/>
    <property type="match status" value="1"/>
</dbReference>